<dbReference type="RefSeq" id="YP_010802805.1">
    <property type="nucleotide sequence ID" value="NC_077039.1"/>
</dbReference>
<evidence type="ECO:0000313" key="1">
    <source>
        <dbReference type="EMBL" id="QOE74471.1"/>
    </source>
</evidence>
<dbReference type="KEGG" id="vg:80541588"/>
<reference evidence="1" key="3">
    <citation type="journal article" date="2014" name="J. Virol.">
        <title>Comparative genome analysis of four elephant endotheliotropic herpesviruses, EEHV3, EEHV4, EEHV5, and EEHV6, from cases of hemorrhagic disease or viremia.</title>
        <authorList>
            <person name="Zong JC"/>
            <person name="Latimer EM"/>
            <person name="Long SY"/>
            <person name="Richman LK"/>
            <person name="Heaggans SY"/>
            <person name="Hayward GS."/>
        </authorList>
    </citation>
    <scope>NUCLEOTIDE SEQUENCE</scope>
    <source>
        <strain evidence="1">Nyah NAP97</strain>
    </source>
</reference>
<sequence>MILLYWLFVMTITQYSYTSVIGDHPTHILLYPFKTNTSVFIVTFPLWCSENYTEPPYELSTNLTKYRLYDRSVVPVNDTKTTNRTQCVHMHVSHINGSWDHLLKNVSQTNTTEDYVYIQPPENHVFNSSYYTFFVYTQNITKLFHGLRLHFYSIPSIKMHKKSTPHAAKNDRTLSKLPLPVGENTCVCDTTLPKICMNHVCYNSYQHACPKCSKAARHCTYDYPSYCENLCQQPAYKTCSWCTSQKSCQCSCPYMKAICTCTNYFHMIVQRNFPREKSSPQWSTPLWRNPAVLSRCPGSTCTKMIQSGRTHGVIDKGQRSNAFAFTHTGSFYHQYLNRDRYGNSKDYLPRGVTDLSSGFSNGKKRKKRSTIHHKPRIMLKDFWFDHISNSSKDLQDASKILYNMSLQHLQLKVPAFFRYNVSKTMHQGT</sequence>
<keyword evidence="2" id="KW-1185">Reference proteome</keyword>
<gene>
    <name evidence="1" type="primary">E39A</name>
</gene>
<reference evidence="1" key="4">
    <citation type="journal article" date="2016" name="ILAR J">
        <title>Review of Elephant Endotheliotropic Herpesviruses and Acute Hemorrhagic Disease.</title>
        <authorList>
            <person name="Long S.Y."/>
            <person name="Latimer E.M."/>
            <person name="Hayward G.S."/>
        </authorList>
    </citation>
    <scope>NUCLEOTIDE SEQUENCE</scope>
    <source>
        <strain evidence="1">Nyah NAP97</strain>
    </source>
</reference>
<proteinExistence type="predicted"/>
<dbReference type="Proteomes" id="UP001162024">
    <property type="component" value="Segment"/>
</dbReference>
<reference evidence="1" key="1">
    <citation type="journal article" date="2009" name="Vet. Pathol.">
        <title>Clinico-pathologic features of fatal disease attributed to new variants of endotheliotropic herpesviruses in two Asian elephants (Elephas maximus).</title>
        <authorList>
            <person name="Garner M.M."/>
            <person name="Helmick K."/>
            <person name="Ochsenreiter J."/>
            <person name="Richman L.K."/>
            <person name="Latimer E."/>
            <person name="Wise A.G."/>
            <person name="Maes R.K."/>
            <person name="Kiupel M."/>
            <person name="Nordhausen R.W."/>
            <person name="Zong J.C."/>
            <person name="Hayward G.S."/>
        </authorList>
    </citation>
    <scope>NUCLEOTIDE SEQUENCE</scope>
    <source>
        <strain evidence="1">Nyah NAP97</strain>
    </source>
</reference>
<reference evidence="1" key="2">
    <citation type="journal article" date="2013" name="Genome Announc.">
        <title>Complete Genome Sequence of Elephant Endotheliotropic Herpesvirus 1A.</title>
        <authorList>
            <person name="Ling P.D."/>
            <person name="Reid J.G."/>
            <person name="Qin X."/>
            <person name="Muzny D.M."/>
            <person name="Gibbs R."/>
            <person name="Petrosino J."/>
            <person name="Peng R."/>
            <person name="Zong J.C."/>
            <person name="Heaggans S.Y."/>
            <person name="Hayward G.S."/>
        </authorList>
    </citation>
    <scope>NUCLEOTIDE SEQUENCE</scope>
    <source>
        <strain evidence="1">Nyah NAP97</strain>
    </source>
</reference>
<name>A0A866VSW4_9BETA</name>
<dbReference type="GeneID" id="80541588"/>
<organism evidence="1 2">
    <name type="scientific">Elephant endotheliotropic herpesvirus 3A</name>
    <dbReference type="NCBI Taxonomy" id="1329409"/>
    <lineage>
        <taxon>Viruses</taxon>
        <taxon>Duplodnaviria</taxon>
        <taxon>Heunggongvirae</taxon>
        <taxon>Peploviricota</taxon>
        <taxon>Herviviricetes</taxon>
        <taxon>Herpesvirales</taxon>
        <taxon>Orthoherpesviridae</taxon>
        <taxon>Betaherpesvirinae</taxon>
        <taxon>Proboscivirus</taxon>
        <taxon>Elephant endotheliotropic herpesvirus 3</taxon>
    </lineage>
</organism>
<accession>A0A866VSW4</accession>
<reference evidence="1" key="5">
    <citation type="journal article" date="2016" name="MSphere">
        <title>Complete Genome Sequence of Elephant Endotheliotropic Herpesvirus 4, the First Example of a GC-Rich Branch Proboscivirus.</title>
        <authorList>
            <person name="Ling P.D."/>
            <person name="Long S.Y."/>
            <person name="Fuery A."/>
            <person name="Peng R.S."/>
            <person name="Heaggans S.Y."/>
            <person name="Qin X."/>
            <person name="Worley K.C."/>
            <person name="Dugan S."/>
            <person name="Hayward G.S."/>
        </authorList>
    </citation>
    <scope>NUCLEOTIDE SEQUENCE</scope>
    <source>
        <strain evidence="1">Nyah NAP97</strain>
    </source>
</reference>
<protein>
    <submittedName>
        <fullName evidence="1">Glycoprotein ORF-R</fullName>
    </submittedName>
</protein>
<dbReference type="EMBL" id="MN373268">
    <property type="protein sequence ID" value="QOE74471.1"/>
    <property type="molecule type" value="Genomic_DNA"/>
</dbReference>
<reference evidence="1" key="7">
    <citation type="submission" date="2019-08" db="EMBL/GenBank/DDBJ databases">
        <title>Complete Genome Assembly and Annotation of EEHV3A the First Example of a GC-Branch African Elephant Endotheliotrophic Herpesvirus Associated with Lethal Hemorrhagic Disease.</title>
        <authorList>
            <person name="Tan J."/>
            <person name="Ling P.D."/>
            <person name="Worley K."/>
            <person name="Proudfoot J."/>
            <person name="Bowman M."/>
            <person name="Qin X."/>
            <person name="Latimer E.M."/>
            <person name="Holder K."/>
            <person name="Fayette M."/>
            <person name="Nodolf S."/>
            <person name="Heaggans S.Y."/>
            <person name="Zong J.-C."/>
            <person name="Pearson V.R."/>
            <person name="Hayward G.S."/>
        </authorList>
    </citation>
    <scope>NUCLEOTIDE SEQUENCE</scope>
    <source>
        <strain evidence="1">Nyah NAP97</strain>
    </source>
</reference>
<evidence type="ECO:0000313" key="2">
    <source>
        <dbReference type="Proteomes" id="UP001162024"/>
    </source>
</evidence>
<reference evidence="1" key="6">
    <citation type="journal article" date="2016" name="MSphere">
        <title>Comparison of the Gene Coding Contents and Other Unusual Features of the GC-Rich and AT-Rich Branch Probosciviruses.</title>
        <authorList>
            <person name="Ling P.D."/>
            <person name="Long S.Y."/>
            <person name="Zong J.C."/>
            <person name="Heaggans S.Y."/>
            <person name="Qin X."/>
            <person name="Hayward G.S."/>
        </authorList>
    </citation>
    <scope>NUCLEOTIDE SEQUENCE</scope>
    <source>
        <strain evidence="1">Nyah NAP97</strain>
    </source>
</reference>